<accession>A0A1K0H9E6</accession>
<dbReference type="InterPro" id="IPR001680">
    <property type="entry name" value="WD40_rpt"/>
</dbReference>
<dbReference type="PANTHER" id="PTHR13211">
    <property type="entry name" value="TELOMERASE CAJAL BODY PROTEIN 1"/>
    <property type="match status" value="1"/>
</dbReference>
<evidence type="ECO:0000313" key="3">
    <source>
        <dbReference type="EMBL" id="SYW83651.1"/>
    </source>
</evidence>
<dbReference type="PANTHER" id="PTHR13211:SF0">
    <property type="entry name" value="TELOMERASE CAJAL BODY PROTEIN 1"/>
    <property type="match status" value="1"/>
</dbReference>
<dbReference type="Proteomes" id="UP000658997">
    <property type="component" value="Unassembled WGS sequence"/>
</dbReference>
<name>A0A1K0H9E6_9BASI</name>
<keyword evidence="5" id="KW-1185">Reference proteome</keyword>
<reference evidence="3" key="3">
    <citation type="submission" date="2018-08" db="EMBL/GenBank/DDBJ databases">
        <authorList>
            <person name="Guldener U."/>
        </authorList>
    </citation>
    <scope>NUCLEOTIDE SEQUENCE</scope>
    <source>
        <strain evidence="3">UB2</strain>
    </source>
</reference>
<dbReference type="EMBL" id="ULHB01000152">
    <property type="protein sequence ID" value="SYW83651.1"/>
    <property type="molecule type" value="Genomic_DNA"/>
</dbReference>
<dbReference type="SMART" id="SM00320">
    <property type="entry name" value="WD40"/>
    <property type="match status" value="4"/>
</dbReference>
<protein>
    <submittedName>
        <fullName evidence="3">Related to Guanine nucleotide-binding protein beta 5</fullName>
    </submittedName>
</protein>
<dbReference type="Pfam" id="PF00400">
    <property type="entry name" value="WD40"/>
    <property type="match status" value="1"/>
</dbReference>
<dbReference type="EMBL" id="LT558131">
    <property type="protein sequence ID" value="SAM84725.1"/>
    <property type="molecule type" value="Genomic_DNA"/>
</dbReference>
<dbReference type="Proteomes" id="UP000179920">
    <property type="component" value="Chromosome XV"/>
</dbReference>
<sequence length="498" mass="54936">MDDNGWEAVRIADLAQSSDLNIPAWTAASRRPPDLLAKLDSPTQRCVKELDAASSSKDTDQPSQDLYRRAIWAPDGSSILAITESQQKHILRCSSSGVIERMAEYKSPSPNLDAVWYPVPAIEQSSDPNTTHTSAPTLPTWCFAESHRDLPIRLTCSNDGRTRASYSIMNHVEKFVGPHSLAFSPDLSRLYCGFYSSLAVFPLSRPGLNSHSHVPLISNKRSIGGQRGIISALATWPHPSEPGSHELVAVGTLSGTVGVYDLIPASFPEPTEHIATPTATSDGQESLAQSSLLAGWSEIEGDGITQLKFHPLTPYVLFVASRRSDYIYVYDVRYLMGDTSRWMFKPLARAAAGVRSAHLLAKLPRHGGASHQRMHFDVDWAGRWLASGDENGKIHLWRIDTGRFMDQSEDETSGAEDEPLELKPDFDWKAHEDTVGSVSFHPYQPWLASVSGSRRWPQAGAASDSEDFDESSKRRPAWTTNDSSLNIWDFSHPPISAC</sequence>
<organism evidence="2 4">
    <name type="scientific">Ustilago bromivora</name>
    <dbReference type="NCBI Taxonomy" id="307758"/>
    <lineage>
        <taxon>Eukaryota</taxon>
        <taxon>Fungi</taxon>
        <taxon>Dikarya</taxon>
        <taxon>Basidiomycota</taxon>
        <taxon>Ustilaginomycotina</taxon>
        <taxon>Ustilaginomycetes</taxon>
        <taxon>Ustilaginales</taxon>
        <taxon>Ustilaginaceae</taxon>
        <taxon>Ustilago</taxon>
    </lineage>
</organism>
<evidence type="ECO:0000256" key="1">
    <source>
        <dbReference type="SAM" id="MobiDB-lite"/>
    </source>
</evidence>
<gene>
    <name evidence="3" type="ORF">UBRO2_05247</name>
    <name evidence="2" type="ORF">UBRO_06062</name>
</gene>
<dbReference type="Gene3D" id="2.130.10.10">
    <property type="entry name" value="YVTN repeat-like/Quinoprotein amine dehydrogenase"/>
    <property type="match status" value="2"/>
</dbReference>
<dbReference type="InterPro" id="IPR036322">
    <property type="entry name" value="WD40_repeat_dom_sf"/>
</dbReference>
<reference evidence="2" key="2">
    <citation type="submission" date="2016-04" db="EMBL/GenBank/DDBJ databases">
        <authorList>
            <person name="Evans L.H."/>
            <person name="Alamgir A."/>
            <person name="Owens N."/>
            <person name="Weber N.D."/>
            <person name="Virtaneva K."/>
            <person name="Barbian K."/>
            <person name="Babar A."/>
            <person name="Rosenke K."/>
        </authorList>
    </citation>
    <scope>NUCLEOTIDE SEQUENCE</scope>
    <source>
        <strain evidence="2">UB2112</strain>
    </source>
</reference>
<evidence type="ECO:0000313" key="5">
    <source>
        <dbReference type="Proteomes" id="UP000658997"/>
    </source>
</evidence>
<dbReference type="AlphaFoldDB" id="A0A1K0H9E6"/>
<dbReference type="InterPro" id="IPR015943">
    <property type="entry name" value="WD40/YVTN_repeat-like_dom_sf"/>
</dbReference>
<dbReference type="InterPro" id="IPR051150">
    <property type="entry name" value="SWT21/TCAB1_mRNA_Telomere"/>
</dbReference>
<reference evidence="4" key="1">
    <citation type="submission" date="2016-04" db="EMBL/GenBank/DDBJ databases">
        <authorList>
            <person name="Guldener U."/>
            <person name="Guldener U."/>
        </authorList>
    </citation>
    <scope>NUCLEOTIDE SEQUENCE [LARGE SCALE GENOMIC DNA]</scope>
    <source>
        <strain evidence="4">UB2112</strain>
    </source>
</reference>
<dbReference type="SUPFAM" id="SSF50978">
    <property type="entry name" value="WD40 repeat-like"/>
    <property type="match status" value="1"/>
</dbReference>
<evidence type="ECO:0000313" key="4">
    <source>
        <dbReference type="Proteomes" id="UP000179920"/>
    </source>
</evidence>
<feature type="region of interest" description="Disordered" evidence="1">
    <location>
        <begin position="456"/>
        <end position="483"/>
    </location>
</feature>
<proteinExistence type="predicted"/>
<evidence type="ECO:0000313" key="2">
    <source>
        <dbReference type="EMBL" id="SAM84725.1"/>
    </source>
</evidence>
<dbReference type="OrthoDB" id="239865at2759"/>